<reference evidence="1" key="1">
    <citation type="submission" date="2020-05" db="EMBL/GenBank/DDBJ databases">
        <authorList>
            <person name="Chiriac C."/>
            <person name="Salcher M."/>
            <person name="Ghai R."/>
            <person name="Kavagutti S V."/>
        </authorList>
    </citation>
    <scope>NUCLEOTIDE SEQUENCE</scope>
</reference>
<name>A0A6J6EZ35_9ZZZZ</name>
<evidence type="ECO:0000313" key="1">
    <source>
        <dbReference type="EMBL" id="CAB4580675.1"/>
    </source>
</evidence>
<accession>A0A6J6EZ35</accession>
<dbReference type="AlphaFoldDB" id="A0A6J6EZ35"/>
<protein>
    <submittedName>
        <fullName evidence="1">Unannotated protein</fullName>
    </submittedName>
</protein>
<proteinExistence type="predicted"/>
<dbReference type="EMBL" id="CAEZTR010000069">
    <property type="protein sequence ID" value="CAB4580675.1"/>
    <property type="molecule type" value="Genomic_DNA"/>
</dbReference>
<gene>
    <name evidence="1" type="ORF">UFOPK1711_01163</name>
</gene>
<organism evidence="1">
    <name type="scientific">freshwater metagenome</name>
    <dbReference type="NCBI Taxonomy" id="449393"/>
    <lineage>
        <taxon>unclassified sequences</taxon>
        <taxon>metagenomes</taxon>
        <taxon>ecological metagenomes</taxon>
    </lineage>
</organism>
<sequence>MRGRRCRWCARKWRGVVGIVVVLGGLLGFNVDQAGGQALGRITSGTPEAIVVVTRDGTLGSWRSSGSSGARWRCGYYAVVAPQMSVLDPTPVVDWASGPVNPVRGEFYMLGCTDATGTRVHTRYVAFDPRDPFGGAGATARAVDEARRRLEIPEPIPRVNPPASQLVGLPMWMWLEEPWERIWATASIGDAWARVDAWPETSLWEFEDGTRLWCDQGVAYDMWRQPWEQWSGCTHTFTRSSMWSSGGVEWVRVTVTWGVEWTSSELGGEPLGTVTRTSEFPVRVVEAQALVR</sequence>